<organism evidence="1 2">
    <name type="scientific">Parvimonas parva</name>
    <dbReference type="NCBI Taxonomy" id="2769485"/>
    <lineage>
        <taxon>Bacteria</taxon>
        <taxon>Bacillati</taxon>
        <taxon>Bacillota</taxon>
        <taxon>Tissierellia</taxon>
        <taxon>Tissierellales</taxon>
        <taxon>Peptoniphilaceae</taxon>
        <taxon>Parvimonas</taxon>
    </lineage>
</organism>
<dbReference type="Proteomes" id="UP000823123">
    <property type="component" value="Unassembled WGS sequence"/>
</dbReference>
<keyword evidence="2" id="KW-1185">Reference proteome</keyword>
<reference evidence="1 2" key="1">
    <citation type="submission" date="2020-09" db="EMBL/GenBank/DDBJ databases">
        <title>Parvimonas S3374 sp. nov.</title>
        <authorList>
            <person name="Buhl M."/>
        </authorList>
    </citation>
    <scope>NUCLEOTIDE SEQUENCE [LARGE SCALE GENOMIC DNA]</scope>
    <source>
        <strain evidence="1 2">S3374</strain>
    </source>
</reference>
<proteinExistence type="predicted"/>
<name>A0ABS1C954_9FIRM</name>
<accession>A0ABS1C954</accession>
<dbReference type="RefSeq" id="WP_201275597.1">
    <property type="nucleotide sequence ID" value="NZ_JACVDA010000011.1"/>
</dbReference>
<gene>
    <name evidence="1" type="ORF">IBJ83_04845</name>
</gene>
<sequence length="149" mass="17457">MIKEILNDVKKGVILKRLKLDEKYFFELQKTISDFVVAVFEEDRLSVKENLGKTAILFSVAGVINDCTFENIYDDFYKVIIPEEKELLSITNKNDVTNLINMEITDIYKDLNLSFKITDEDIVNIYHYLFLISKFYNFDFEKAVLEAIS</sequence>
<dbReference type="EMBL" id="JACVDA010000011">
    <property type="protein sequence ID" value="MBK1468642.1"/>
    <property type="molecule type" value="Genomic_DNA"/>
</dbReference>
<comment type="caution">
    <text evidence="1">The sequence shown here is derived from an EMBL/GenBank/DDBJ whole genome shotgun (WGS) entry which is preliminary data.</text>
</comment>
<protein>
    <submittedName>
        <fullName evidence="1">Uncharacterized protein</fullName>
    </submittedName>
</protein>
<evidence type="ECO:0000313" key="2">
    <source>
        <dbReference type="Proteomes" id="UP000823123"/>
    </source>
</evidence>
<evidence type="ECO:0000313" key="1">
    <source>
        <dbReference type="EMBL" id="MBK1468642.1"/>
    </source>
</evidence>